<evidence type="ECO:0000313" key="1">
    <source>
        <dbReference type="EMBL" id="QIP14249.1"/>
    </source>
</evidence>
<evidence type="ECO:0000313" key="2">
    <source>
        <dbReference type="Proteomes" id="UP000501802"/>
    </source>
</evidence>
<dbReference type="RefSeq" id="WP_167210097.1">
    <property type="nucleotide sequence ID" value="NZ_CP050063.1"/>
</dbReference>
<dbReference type="EMBL" id="CP050063">
    <property type="protein sequence ID" value="QIP14249.1"/>
    <property type="molecule type" value="Genomic_DNA"/>
</dbReference>
<name>A0A6G9API2_9BACT</name>
<organism evidence="1 2">
    <name type="scientific">Spirosoma aureum</name>
    <dbReference type="NCBI Taxonomy" id="2692134"/>
    <lineage>
        <taxon>Bacteria</taxon>
        <taxon>Pseudomonadati</taxon>
        <taxon>Bacteroidota</taxon>
        <taxon>Cytophagia</taxon>
        <taxon>Cytophagales</taxon>
        <taxon>Cytophagaceae</taxon>
        <taxon>Spirosoma</taxon>
    </lineage>
</organism>
<dbReference type="SUPFAM" id="SSF53474">
    <property type="entry name" value="alpha/beta-Hydrolases"/>
    <property type="match status" value="1"/>
</dbReference>
<sequence>MRIDKASIWFLWACLGYIIPAQAQVWQWSTPVNSVISAETNDHPQAFLWIPEDCRYVRGVVVGQHNMLEEGILEHPDFRRKLTKLDFAEVWVTPGFNFVFDFTNGAGGQFQNMMDQLATVSGYRELKFAPVVPIGHSALASYPWNFAAWNPGRTLAAISIHGDAPLTKLTGSGQPNPDWNGADSAIQSRGYRSIVGVPGLMVMGEYEWWEDRLSPAFAYVAKHPQTPFSLLADAGRGHFDYSDELVNFLALYIEKAAAYRLPDKSSVKDSVVLTPINPEHGWLMDRWRKDSLPMASPAPYLAYKGNKQAASWCFDKEMAEATEAIYRQARSKKPQYVGFRQNGQFLEPKKSHGNYQLQFLPDADGITFHLTSAFTDSSRVRQLTNHASTRISIDRICGPVKKLNDTTFQLSFNRMGFNNPKRSNDIWLLASNKGDKRYKSIVQQADLRFPLVNKGGKAQTIRFLQIPDQQAGVKSLTLNAVSDAQMPVSYYVKEGPAYIEGNHLVFTKIPPRSKMPLKVTVVAWQYGTSVGTNVQSAAPVEQHFYITR</sequence>
<keyword evidence="2" id="KW-1185">Reference proteome</keyword>
<reference evidence="1 2" key="1">
    <citation type="submission" date="2020-03" db="EMBL/GenBank/DDBJ databases">
        <authorList>
            <person name="Kim M.K."/>
        </authorList>
    </citation>
    <scope>NUCLEOTIDE SEQUENCE [LARGE SCALE GENOMIC DNA]</scope>
    <source>
        <strain evidence="1 2">BT328</strain>
    </source>
</reference>
<dbReference type="InterPro" id="IPR029058">
    <property type="entry name" value="AB_hydrolase_fold"/>
</dbReference>
<accession>A0A6G9API2</accession>
<protein>
    <submittedName>
        <fullName evidence="1">Uncharacterized protein</fullName>
    </submittedName>
</protein>
<dbReference type="Proteomes" id="UP000501802">
    <property type="component" value="Chromosome"/>
</dbReference>
<dbReference type="AlphaFoldDB" id="A0A6G9API2"/>
<proteinExistence type="predicted"/>
<gene>
    <name evidence="1" type="ORF">G8759_17320</name>
</gene>
<dbReference type="KEGG" id="spib:G8759_17320"/>